<proteinExistence type="predicted"/>
<protein>
    <submittedName>
        <fullName evidence="1">Uncharacterized protein</fullName>
    </submittedName>
</protein>
<gene>
    <name evidence="1" type="ORF">TGEB3V08_LOCUS762</name>
</gene>
<sequence length="97" mass="10703">MSSPREGRWRVSRGPPVWNPLGRTDCDMLLLLHQCAIQEKPPPVHPTEIRTSISPSSAVGLNTTSALANYATEAGKLLAPWRITIWIGNKPFTLDTL</sequence>
<evidence type="ECO:0000313" key="1">
    <source>
        <dbReference type="EMBL" id="CAD7586396.1"/>
    </source>
</evidence>
<accession>A0A7R9PHB8</accession>
<dbReference type="AlphaFoldDB" id="A0A7R9PHB8"/>
<organism evidence="1">
    <name type="scientific">Timema genevievae</name>
    <name type="common">Walking stick</name>
    <dbReference type="NCBI Taxonomy" id="629358"/>
    <lineage>
        <taxon>Eukaryota</taxon>
        <taxon>Metazoa</taxon>
        <taxon>Ecdysozoa</taxon>
        <taxon>Arthropoda</taxon>
        <taxon>Hexapoda</taxon>
        <taxon>Insecta</taxon>
        <taxon>Pterygota</taxon>
        <taxon>Neoptera</taxon>
        <taxon>Polyneoptera</taxon>
        <taxon>Phasmatodea</taxon>
        <taxon>Timematodea</taxon>
        <taxon>Timematoidea</taxon>
        <taxon>Timematidae</taxon>
        <taxon>Timema</taxon>
    </lineage>
</organism>
<reference evidence="1" key="1">
    <citation type="submission" date="2020-11" db="EMBL/GenBank/DDBJ databases">
        <authorList>
            <person name="Tran Van P."/>
        </authorList>
    </citation>
    <scope>NUCLEOTIDE SEQUENCE</scope>
</reference>
<dbReference type="EMBL" id="OE839249">
    <property type="protein sequence ID" value="CAD7586396.1"/>
    <property type="molecule type" value="Genomic_DNA"/>
</dbReference>
<name>A0A7R9PHB8_TIMGE</name>